<feature type="non-terminal residue" evidence="2">
    <location>
        <position position="448"/>
    </location>
</feature>
<dbReference type="EMBL" id="QFOI01000681">
    <property type="protein sequence ID" value="PZP39283.1"/>
    <property type="molecule type" value="Genomic_DNA"/>
</dbReference>
<gene>
    <name evidence="2" type="ORF">DI598_20075</name>
</gene>
<feature type="non-terminal residue" evidence="2">
    <location>
        <position position="1"/>
    </location>
</feature>
<dbReference type="Proteomes" id="UP000249645">
    <property type="component" value="Unassembled WGS sequence"/>
</dbReference>
<protein>
    <submittedName>
        <fullName evidence="2">Phospholipase C, phosphocholine-specific</fullName>
    </submittedName>
</protein>
<organism evidence="2 3">
    <name type="scientific">Pseudopedobacter saltans</name>
    <dbReference type="NCBI Taxonomy" id="151895"/>
    <lineage>
        <taxon>Bacteria</taxon>
        <taxon>Pseudomonadati</taxon>
        <taxon>Bacteroidota</taxon>
        <taxon>Sphingobacteriia</taxon>
        <taxon>Sphingobacteriales</taxon>
        <taxon>Sphingobacteriaceae</taxon>
        <taxon>Pseudopedobacter</taxon>
    </lineage>
</organism>
<dbReference type="InterPro" id="IPR007312">
    <property type="entry name" value="Phosphoesterase"/>
</dbReference>
<dbReference type="PANTHER" id="PTHR31956">
    <property type="entry name" value="NON-SPECIFIC PHOSPHOLIPASE C4-RELATED"/>
    <property type="match status" value="1"/>
</dbReference>
<evidence type="ECO:0000256" key="1">
    <source>
        <dbReference type="ARBA" id="ARBA00022801"/>
    </source>
</evidence>
<reference evidence="2 3" key="1">
    <citation type="submission" date="2017-11" db="EMBL/GenBank/DDBJ databases">
        <title>Infants hospitalized years apart are colonized by the same room-sourced microbial strains.</title>
        <authorList>
            <person name="Brooks B."/>
            <person name="Olm M.R."/>
            <person name="Firek B.A."/>
            <person name="Baker R."/>
            <person name="Thomas B.C."/>
            <person name="Morowitz M.J."/>
            <person name="Banfield J.F."/>
        </authorList>
    </citation>
    <scope>NUCLEOTIDE SEQUENCE [LARGE SCALE GENOMIC DNA]</scope>
    <source>
        <strain evidence="2">S2_009_000_R2_76</strain>
    </source>
</reference>
<dbReference type="PANTHER" id="PTHR31956:SF1">
    <property type="entry name" value="NON-SPECIFIC PHOSPHOLIPASE C1"/>
    <property type="match status" value="1"/>
</dbReference>
<keyword evidence="1" id="KW-0378">Hydrolase</keyword>
<sequence>FDHCFGALNGVRGFNDPRAIKLPNGDPVWLQTNKEGKSYLPFRLDMEKSKITWMGGLPHTWTDQVDARNNGKYDNWLNAKRTGYKGFRDQPMTLGHYTREDLPFNYALADAFTVCDHHFCSSLTGTTPNRLYFFSGNLRSGGQPDQPALVQNEYVGYTREVNWYTVPEMLQDAGVSWRIYQNELSYTPGLKGEEDSWLGNFTDNPIEWFSQFHVRRQKRYVDILENLQKETDSHILDLEKSLASKPEDKDVTRELNTSNNYKKWLERELGKVQKELSTKMDSRSESLCRNAFTVNDKDKDFHTIEKVKYDDNGTEREITVPKSDILYQFRKDVQNGQLPAVSWLVAPENFSDHPSAPWYGSWYVSEVLDILTKNPEVWKKTVFILTYDENDGYFDHLPPFVAPDYRDNSTGVVSSSIKQLASEYVTREDEKKKKKVTPTRVRESAIGL</sequence>
<dbReference type="Pfam" id="PF04185">
    <property type="entry name" value="Phosphoesterase"/>
    <property type="match status" value="2"/>
</dbReference>
<dbReference type="AlphaFoldDB" id="A0A2W5E965"/>
<dbReference type="InterPro" id="IPR017850">
    <property type="entry name" value="Alkaline_phosphatase_core_sf"/>
</dbReference>
<evidence type="ECO:0000313" key="2">
    <source>
        <dbReference type="EMBL" id="PZP39283.1"/>
    </source>
</evidence>
<accession>A0A2W5E965</accession>
<dbReference type="Gene3D" id="3.40.720.10">
    <property type="entry name" value="Alkaline Phosphatase, subunit A"/>
    <property type="match status" value="2"/>
</dbReference>
<proteinExistence type="predicted"/>
<dbReference type="GO" id="GO:0042578">
    <property type="term" value="F:phosphoric ester hydrolase activity"/>
    <property type="evidence" value="ECO:0007669"/>
    <property type="project" value="UniProtKB-ARBA"/>
</dbReference>
<name>A0A2W5E965_9SPHI</name>
<comment type="caution">
    <text evidence="2">The sequence shown here is derived from an EMBL/GenBank/DDBJ whole genome shotgun (WGS) entry which is preliminary data.</text>
</comment>
<evidence type="ECO:0000313" key="3">
    <source>
        <dbReference type="Proteomes" id="UP000249645"/>
    </source>
</evidence>